<evidence type="ECO:0000256" key="6">
    <source>
        <dbReference type="SAM" id="SignalP"/>
    </source>
</evidence>
<accession>G3MFD6</accession>
<dbReference type="PANTHER" id="PTHR13593:SF103">
    <property type="entry name" value="RE10370P"/>
    <property type="match status" value="1"/>
</dbReference>
<sequence>MRSVVILVLLTNCICTSAKYVMRKSGVYVTVSSFTDVFNSGQFEVNWFGIPEKYFGKAYIALVNNSLPKFTIIEMQHIREANGKFTSRLTAPEFQVEDFMKEKCLGYGAALLQRVRKGEFRAIYSRCFSPRPNWRRKHCSLLSRLRLKQMLIPGTHNSGMYNLGYAHPHELLYVYNQDQTIKQQLLYGIRGLDLRVQYYNKEFYITHNTYRGWVTIKQVLEDVRWFVNETGELVLLDSHRFTTGFEEEHKVQRHTELQKLIVEELQDVLIDDNKWKQTIGEIFDNCKAGSKKGHVIVFYNGMLTWEYQKYLSLSVMQKWPNAQSAEALKKYLETEACECHSSHMCGIMAELTSSFPHLIDGNRIAAEMINRMVTEFFRQNFDCCPAIVYTDYFLGNGMIDVAIEANLVIAS</sequence>
<evidence type="ECO:0000256" key="3">
    <source>
        <dbReference type="ARBA" id="ARBA00022842"/>
    </source>
</evidence>
<feature type="chain" id="PRO_5003446935" description="Phosphatidylinositol-specific phospholipase C X domain-containing protein" evidence="6">
    <location>
        <begin position="19"/>
        <end position="411"/>
    </location>
</feature>
<dbReference type="InterPro" id="IPR017946">
    <property type="entry name" value="PLC-like_Pdiesterase_TIM-brl"/>
</dbReference>
<organism evidence="7">
    <name type="scientific">Amblyomma maculatum</name>
    <name type="common">Gulf Coast tick</name>
    <dbReference type="NCBI Taxonomy" id="34609"/>
    <lineage>
        <taxon>Eukaryota</taxon>
        <taxon>Metazoa</taxon>
        <taxon>Ecdysozoa</taxon>
        <taxon>Arthropoda</taxon>
        <taxon>Chelicerata</taxon>
        <taxon>Arachnida</taxon>
        <taxon>Acari</taxon>
        <taxon>Parasitiformes</taxon>
        <taxon>Ixodida</taxon>
        <taxon>Ixodoidea</taxon>
        <taxon>Ixodidae</taxon>
        <taxon>Amblyomminae</taxon>
        <taxon>Amblyomma</taxon>
    </lineage>
</organism>
<keyword evidence="4" id="KW-1015">Disulfide bond</keyword>
<keyword evidence="2" id="KW-0479">Metal-binding</keyword>
<dbReference type="InterPro" id="IPR051057">
    <property type="entry name" value="PI-PLC_domain"/>
</dbReference>
<dbReference type="PROSITE" id="PS50007">
    <property type="entry name" value="PIPLC_X_DOMAIN"/>
    <property type="match status" value="1"/>
</dbReference>
<dbReference type="EMBL" id="JO840587">
    <property type="protein sequence ID" value="AEO32204.1"/>
    <property type="molecule type" value="mRNA"/>
</dbReference>
<comment type="catalytic activity">
    <reaction evidence="1">
        <text>an N-(acyl)-sphingosylphosphoethanolamine = an N-(acyl)-sphingosyl-1,3-cyclic phosphate + ethanolamine</text>
        <dbReference type="Rhea" id="RHEA:60648"/>
        <dbReference type="ChEBI" id="CHEBI:57603"/>
        <dbReference type="ChEBI" id="CHEBI:143891"/>
        <dbReference type="ChEBI" id="CHEBI:143892"/>
    </reaction>
</comment>
<protein>
    <recommendedName>
        <fullName evidence="8">Phosphatidylinositol-specific phospholipase C X domain-containing protein</fullName>
    </recommendedName>
</protein>
<reference evidence="7" key="1">
    <citation type="journal article" date="2011" name="PLoS ONE">
        <title>A deep insight into the sialotranscriptome of the gulf coast tick, Amblyomma maculatum.</title>
        <authorList>
            <person name="Karim S."/>
            <person name="Singh P."/>
            <person name="Ribeiro J.M."/>
        </authorList>
    </citation>
    <scope>NUCLEOTIDE SEQUENCE</scope>
    <source>
        <tissue evidence="7">Salivary gland</tissue>
    </source>
</reference>
<evidence type="ECO:0000313" key="7">
    <source>
        <dbReference type="EMBL" id="AEO32204.1"/>
    </source>
</evidence>
<dbReference type="GO" id="GO:0006629">
    <property type="term" value="P:lipid metabolic process"/>
    <property type="evidence" value="ECO:0007669"/>
    <property type="project" value="InterPro"/>
</dbReference>
<evidence type="ECO:0000256" key="5">
    <source>
        <dbReference type="ARBA" id="ARBA00023239"/>
    </source>
</evidence>
<dbReference type="GO" id="GO:0008081">
    <property type="term" value="F:phosphoric diester hydrolase activity"/>
    <property type="evidence" value="ECO:0007669"/>
    <property type="project" value="InterPro"/>
</dbReference>
<dbReference type="PANTHER" id="PTHR13593">
    <property type="match status" value="1"/>
</dbReference>
<evidence type="ECO:0008006" key="8">
    <source>
        <dbReference type="Google" id="ProtNLM"/>
    </source>
</evidence>
<keyword evidence="3" id="KW-0460">Magnesium</keyword>
<dbReference type="GO" id="GO:0046872">
    <property type="term" value="F:metal ion binding"/>
    <property type="evidence" value="ECO:0007669"/>
    <property type="project" value="UniProtKB-KW"/>
</dbReference>
<feature type="signal peptide" evidence="6">
    <location>
        <begin position="1"/>
        <end position="18"/>
    </location>
</feature>
<feature type="non-terminal residue" evidence="7">
    <location>
        <position position="411"/>
    </location>
</feature>
<dbReference type="Gene3D" id="3.20.20.190">
    <property type="entry name" value="Phosphatidylinositol (PI) phosphodiesterase"/>
    <property type="match status" value="1"/>
</dbReference>
<dbReference type="SUPFAM" id="SSF51695">
    <property type="entry name" value="PLC-like phosphodiesterases"/>
    <property type="match status" value="1"/>
</dbReference>
<evidence type="ECO:0000256" key="2">
    <source>
        <dbReference type="ARBA" id="ARBA00022723"/>
    </source>
</evidence>
<dbReference type="AlphaFoldDB" id="G3MFD6"/>
<proteinExistence type="evidence at transcript level"/>
<dbReference type="GO" id="GO:0016829">
    <property type="term" value="F:lyase activity"/>
    <property type="evidence" value="ECO:0007669"/>
    <property type="project" value="UniProtKB-KW"/>
</dbReference>
<keyword evidence="5" id="KW-0456">Lyase</keyword>
<keyword evidence="6" id="KW-0732">Signal</keyword>
<name>G3MFD6_AMBMU</name>
<evidence type="ECO:0000256" key="1">
    <source>
        <dbReference type="ARBA" id="ARBA00000110"/>
    </source>
</evidence>
<evidence type="ECO:0000256" key="4">
    <source>
        <dbReference type="ARBA" id="ARBA00023157"/>
    </source>
</evidence>